<reference evidence="1" key="1">
    <citation type="submission" date="2018-05" db="EMBL/GenBank/DDBJ databases">
        <authorList>
            <person name="Lanie J.A."/>
            <person name="Ng W.-L."/>
            <person name="Kazmierczak K.M."/>
            <person name="Andrzejewski T.M."/>
            <person name="Davidsen T.M."/>
            <person name="Wayne K.J."/>
            <person name="Tettelin H."/>
            <person name="Glass J.I."/>
            <person name="Rusch D."/>
            <person name="Podicherti R."/>
            <person name="Tsui H.-C.T."/>
            <person name="Winkler M.E."/>
        </authorList>
    </citation>
    <scope>NUCLEOTIDE SEQUENCE</scope>
</reference>
<evidence type="ECO:0000313" key="1">
    <source>
        <dbReference type="EMBL" id="SVE62188.1"/>
    </source>
</evidence>
<protein>
    <submittedName>
        <fullName evidence="1">Uncharacterized protein</fullName>
    </submittedName>
</protein>
<proteinExistence type="predicted"/>
<dbReference type="AlphaFoldDB" id="A0A383F1B9"/>
<organism evidence="1">
    <name type="scientific">marine metagenome</name>
    <dbReference type="NCBI Taxonomy" id="408172"/>
    <lineage>
        <taxon>unclassified sequences</taxon>
        <taxon>metagenomes</taxon>
        <taxon>ecological metagenomes</taxon>
    </lineage>
</organism>
<dbReference type="EMBL" id="UINC01230171">
    <property type="protein sequence ID" value="SVE62188.1"/>
    <property type="molecule type" value="Genomic_DNA"/>
</dbReference>
<name>A0A383F1B9_9ZZZZ</name>
<gene>
    <name evidence="1" type="ORF">METZ01_LOCUS515042</name>
</gene>
<accession>A0A383F1B9</accession>
<sequence length="56" mass="6681">MNSKQPFGTRDFASGRWGQCGKQSLKETLEQLTKRYGWREILAILQDLLVEYRRNY</sequence>